<keyword evidence="3" id="KW-1185">Reference proteome</keyword>
<evidence type="ECO:0000313" key="3">
    <source>
        <dbReference type="Proteomes" id="UP000199559"/>
    </source>
</evidence>
<proteinExistence type="predicted"/>
<dbReference type="GO" id="GO:0046819">
    <property type="term" value="P:protein secretion by the type V secretion system"/>
    <property type="evidence" value="ECO:0007669"/>
    <property type="project" value="TreeGrafter"/>
</dbReference>
<dbReference type="EMBL" id="FORM01000008">
    <property type="protein sequence ID" value="SFJ47789.1"/>
    <property type="molecule type" value="Genomic_DNA"/>
</dbReference>
<dbReference type="InterPro" id="IPR005565">
    <property type="entry name" value="Hemolysn_activator_HlyB_C"/>
</dbReference>
<reference evidence="3" key="1">
    <citation type="submission" date="2016-10" db="EMBL/GenBank/DDBJ databases">
        <authorList>
            <person name="Varghese N."/>
            <person name="Submissions S."/>
        </authorList>
    </citation>
    <scope>NUCLEOTIDE SEQUENCE [LARGE SCALE GENOMIC DNA]</scope>
    <source>
        <strain evidence="3">DSM 28881</strain>
    </source>
</reference>
<dbReference type="AlphaFoldDB" id="A0A1I3RPW5"/>
<dbReference type="Proteomes" id="UP000199559">
    <property type="component" value="Unassembled WGS sequence"/>
</dbReference>
<feature type="domain" description="Haemolysin activator HlyB C-terminal" evidence="1">
    <location>
        <begin position="342"/>
        <end position="525"/>
    </location>
</feature>
<dbReference type="Gene3D" id="2.40.160.50">
    <property type="entry name" value="membrane protein fhac: a member of the omp85/tpsb transporter family"/>
    <property type="match status" value="1"/>
</dbReference>
<name>A0A1I3RPW5_9FLAO</name>
<protein>
    <submittedName>
        <fullName evidence="2">Hemolysin activation/secretion protein</fullName>
    </submittedName>
</protein>
<dbReference type="STRING" id="1144750.SAMN05443431_10867"/>
<evidence type="ECO:0000313" key="2">
    <source>
        <dbReference type="EMBL" id="SFJ47789.1"/>
    </source>
</evidence>
<dbReference type="RefSeq" id="WP_090841293.1">
    <property type="nucleotide sequence ID" value="NZ_FORM01000008.1"/>
</dbReference>
<dbReference type="GO" id="GO:0008320">
    <property type="term" value="F:protein transmembrane transporter activity"/>
    <property type="evidence" value="ECO:0007669"/>
    <property type="project" value="TreeGrafter"/>
</dbReference>
<evidence type="ECO:0000259" key="1">
    <source>
        <dbReference type="Pfam" id="PF03865"/>
    </source>
</evidence>
<accession>A0A1I3RPW5</accession>
<sequence length="563" mass="64898">MNFKTYTTCLIFILYASILCSQNLQLKVIGFDDNETSILSQYNTKTTFDSYEELKLNVSHIENTLSQNGYINNQLLSITHSKNNLYIAQIALKNKIENVVLYINPTFQSKNYFSKLNIDNLKNNTFEVPYLALEKLLIKYNKIISETGQPFSTLQLSDVKQKNNTTLSANLIITTQEKNRQLDKIIIKGYDKLPKSYLKRFLKIQKNKTFNLSSINKKTLQLNNLSFASQTKPAEILFTKDSTQLYLYLKKTPSNNFDGFIGFTTNEQTNKLEFNGYLNLQLVNNLNYGESLYLDYKSDESEQKNFNLIANLPYLFKTPIGLEASLNITKRDSSFINTKQKASLFYQLNDKTSLYAGIETAESSHLSDNLENIEDYSSNFLKLRYQFRQLQNEAPLFKIKTEINTEFGVGKRQTTSNNQNQNFIDFNGSHIFNLNNKNSFYIKSIIQLILSENYLENELFRFGGVNTIRGFTENSLIANSIYILNTEYRYKLSNSIFVNSVIDIARFKNDNLNQKENLYGFGFGFGILTNAGLLRFIYANGKTEQTPFNFSNSKIHISLKATF</sequence>
<dbReference type="Pfam" id="PF03865">
    <property type="entry name" value="ShlB"/>
    <property type="match status" value="1"/>
</dbReference>
<gene>
    <name evidence="2" type="ORF">SAMN05443431_10867</name>
</gene>
<dbReference type="GO" id="GO:0098046">
    <property type="term" value="C:type V protein secretion system complex"/>
    <property type="evidence" value="ECO:0007669"/>
    <property type="project" value="TreeGrafter"/>
</dbReference>
<dbReference type="PANTHER" id="PTHR34597">
    <property type="entry name" value="SLR1661 PROTEIN"/>
    <property type="match status" value="1"/>
</dbReference>
<organism evidence="2 3">
    <name type="scientific">Olleya namhaensis</name>
    <dbReference type="NCBI Taxonomy" id="1144750"/>
    <lineage>
        <taxon>Bacteria</taxon>
        <taxon>Pseudomonadati</taxon>
        <taxon>Bacteroidota</taxon>
        <taxon>Flavobacteriia</taxon>
        <taxon>Flavobacteriales</taxon>
        <taxon>Flavobacteriaceae</taxon>
    </lineage>
</organism>
<dbReference type="InterPro" id="IPR051544">
    <property type="entry name" value="TPS_OM_transporter"/>
</dbReference>
<dbReference type="PANTHER" id="PTHR34597:SF3">
    <property type="entry name" value="OUTER MEMBRANE TRANSPORTER CDIB"/>
    <property type="match status" value="1"/>
</dbReference>